<accession>A0A9J5WY44</accession>
<dbReference type="Proteomes" id="UP000824120">
    <property type="component" value="Chromosome 10"/>
</dbReference>
<dbReference type="OrthoDB" id="1305365at2759"/>
<dbReference type="PANTHER" id="PTHR48434">
    <property type="entry name" value="(RAPE) HYPOTHETICAL PROTEIN"/>
    <property type="match status" value="1"/>
</dbReference>
<comment type="caution">
    <text evidence="1">The sequence shown here is derived from an EMBL/GenBank/DDBJ whole genome shotgun (WGS) entry which is preliminary data.</text>
</comment>
<evidence type="ECO:0000313" key="2">
    <source>
        <dbReference type="Proteomes" id="UP000824120"/>
    </source>
</evidence>
<name>A0A9J5WY44_SOLCO</name>
<dbReference type="EMBL" id="JACXVP010000010">
    <property type="protein sequence ID" value="KAG5579988.1"/>
    <property type="molecule type" value="Genomic_DNA"/>
</dbReference>
<reference evidence="1 2" key="1">
    <citation type="submission" date="2020-09" db="EMBL/GenBank/DDBJ databases">
        <title>De no assembly of potato wild relative species, Solanum commersonii.</title>
        <authorList>
            <person name="Cho K."/>
        </authorList>
    </citation>
    <scope>NUCLEOTIDE SEQUENCE [LARGE SCALE GENOMIC DNA]</scope>
    <source>
        <strain evidence="1">LZ3.2</strain>
        <tissue evidence="1">Leaf</tissue>
    </source>
</reference>
<dbReference type="AlphaFoldDB" id="A0A9J5WY44"/>
<sequence>MDIGFQIRYAALADYPRLQYEGTHIANLIKPVYLSNNYVDTDNPLKTQRYFEGILVNTESIIIEHTMSDKNPEYVSYSRFTIKRVLSPSKWYTNRLLTPITLLMPHKRLTYNWHDYNSAWFYIRPGHTWFVKYCPYMVKTVIPRWFYEWWSYFGGNRDILPQQFLNRFNEFQTKEEISTLPEHIKMCKIFLRTEFLILYLGTLLRQIKVSPKAASTSPSKNVLKERLKKALKEMDDNQSNEEDIMLLLEEVTSEKDNGAMLDPTGIALAYLDFY</sequence>
<organism evidence="1 2">
    <name type="scientific">Solanum commersonii</name>
    <name type="common">Commerson's wild potato</name>
    <name type="synonym">Commerson's nightshade</name>
    <dbReference type="NCBI Taxonomy" id="4109"/>
    <lineage>
        <taxon>Eukaryota</taxon>
        <taxon>Viridiplantae</taxon>
        <taxon>Streptophyta</taxon>
        <taxon>Embryophyta</taxon>
        <taxon>Tracheophyta</taxon>
        <taxon>Spermatophyta</taxon>
        <taxon>Magnoliopsida</taxon>
        <taxon>eudicotyledons</taxon>
        <taxon>Gunneridae</taxon>
        <taxon>Pentapetalae</taxon>
        <taxon>asterids</taxon>
        <taxon>lamiids</taxon>
        <taxon>Solanales</taxon>
        <taxon>Solanaceae</taxon>
        <taxon>Solanoideae</taxon>
        <taxon>Solaneae</taxon>
        <taxon>Solanum</taxon>
    </lineage>
</organism>
<protein>
    <submittedName>
        <fullName evidence="1">Uncharacterized protein</fullName>
    </submittedName>
</protein>
<gene>
    <name evidence="1" type="ORF">H5410_050615</name>
</gene>
<dbReference type="PANTHER" id="PTHR48434:SF1">
    <property type="entry name" value="(RAPE) HYPOTHETICAL PROTEIN"/>
    <property type="match status" value="1"/>
</dbReference>
<proteinExistence type="predicted"/>
<evidence type="ECO:0000313" key="1">
    <source>
        <dbReference type="EMBL" id="KAG5579988.1"/>
    </source>
</evidence>
<keyword evidence="2" id="KW-1185">Reference proteome</keyword>